<dbReference type="Proteomes" id="UP000030669">
    <property type="component" value="Unassembled WGS sequence"/>
</dbReference>
<accession>S7PS83</accession>
<dbReference type="EMBL" id="KB469314">
    <property type="protein sequence ID" value="EPQ50666.1"/>
    <property type="molecule type" value="Genomic_DNA"/>
</dbReference>
<dbReference type="AlphaFoldDB" id="S7PS83"/>
<organism evidence="1 2">
    <name type="scientific">Gloeophyllum trabeum (strain ATCC 11539 / FP-39264 / Madison 617)</name>
    <name type="common">Brown rot fungus</name>
    <dbReference type="NCBI Taxonomy" id="670483"/>
    <lineage>
        <taxon>Eukaryota</taxon>
        <taxon>Fungi</taxon>
        <taxon>Dikarya</taxon>
        <taxon>Basidiomycota</taxon>
        <taxon>Agaricomycotina</taxon>
        <taxon>Agaricomycetes</taxon>
        <taxon>Gloeophyllales</taxon>
        <taxon>Gloeophyllaceae</taxon>
        <taxon>Gloeophyllum</taxon>
    </lineage>
</organism>
<evidence type="ECO:0000313" key="2">
    <source>
        <dbReference type="Proteomes" id="UP000030669"/>
    </source>
</evidence>
<dbReference type="RefSeq" id="XP_007870930.1">
    <property type="nucleotide sequence ID" value="XM_007872739.1"/>
</dbReference>
<gene>
    <name evidence="1" type="ORF">GLOTRDRAFT_96913</name>
</gene>
<sequence length="213" mass="23598">MAPSSAPPEPKYYGNLDVYATTLPGLGEIYLPIGQSFPQFEDVYHALLAYQAKSLHTGRCYLPPDSVTSEAATGRWRAACVYDPVAEKAFDVGLREIVETNAFKFNTKVRNLFPGPACRPAGAGVSAKTYLQNNYIGVKGSAGVFKLKRVWVKTDPRTAELQELFEGYFSLRVSYDPDYRKKKIEEGAKFSIAFWAVRAARDVDGKEIGLVPQ</sequence>
<dbReference type="GeneID" id="19309916"/>
<dbReference type="KEGG" id="gtr:GLOTRDRAFT_96913"/>
<protein>
    <submittedName>
        <fullName evidence="1">Uncharacterized protein</fullName>
    </submittedName>
</protein>
<dbReference type="HOGENOM" id="CLU_072855_1_0_1"/>
<dbReference type="OrthoDB" id="3256283at2759"/>
<evidence type="ECO:0000313" key="1">
    <source>
        <dbReference type="EMBL" id="EPQ50666.1"/>
    </source>
</evidence>
<proteinExistence type="predicted"/>
<reference evidence="1 2" key="1">
    <citation type="journal article" date="2012" name="Science">
        <title>The Paleozoic origin of enzymatic lignin decomposition reconstructed from 31 fungal genomes.</title>
        <authorList>
            <person name="Floudas D."/>
            <person name="Binder M."/>
            <person name="Riley R."/>
            <person name="Barry K."/>
            <person name="Blanchette R.A."/>
            <person name="Henrissat B."/>
            <person name="Martinez A.T."/>
            <person name="Otillar R."/>
            <person name="Spatafora J.W."/>
            <person name="Yadav J.S."/>
            <person name="Aerts A."/>
            <person name="Benoit I."/>
            <person name="Boyd A."/>
            <person name="Carlson A."/>
            <person name="Copeland A."/>
            <person name="Coutinho P.M."/>
            <person name="de Vries R.P."/>
            <person name="Ferreira P."/>
            <person name="Findley K."/>
            <person name="Foster B."/>
            <person name="Gaskell J."/>
            <person name="Glotzer D."/>
            <person name="Gorecki P."/>
            <person name="Heitman J."/>
            <person name="Hesse C."/>
            <person name="Hori C."/>
            <person name="Igarashi K."/>
            <person name="Jurgens J.A."/>
            <person name="Kallen N."/>
            <person name="Kersten P."/>
            <person name="Kohler A."/>
            <person name="Kuees U."/>
            <person name="Kumar T.K.A."/>
            <person name="Kuo A."/>
            <person name="LaButti K."/>
            <person name="Larrondo L.F."/>
            <person name="Lindquist E."/>
            <person name="Ling A."/>
            <person name="Lombard V."/>
            <person name="Lucas S."/>
            <person name="Lundell T."/>
            <person name="Martin R."/>
            <person name="McLaughlin D.J."/>
            <person name="Morgenstern I."/>
            <person name="Morin E."/>
            <person name="Murat C."/>
            <person name="Nagy L.G."/>
            <person name="Nolan M."/>
            <person name="Ohm R.A."/>
            <person name="Patyshakuliyeva A."/>
            <person name="Rokas A."/>
            <person name="Ruiz-Duenas F.J."/>
            <person name="Sabat G."/>
            <person name="Salamov A."/>
            <person name="Samejima M."/>
            <person name="Schmutz J."/>
            <person name="Slot J.C."/>
            <person name="St John F."/>
            <person name="Stenlid J."/>
            <person name="Sun H."/>
            <person name="Sun S."/>
            <person name="Syed K."/>
            <person name="Tsang A."/>
            <person name="Wiebenga A."/>
            <person name="Young D."/>
            <person name="Pisabarro A."/>
            <person name="Eastwood D.C."/>
            <person name="Martin F."/>
            <person name="Cullen D."/>
            <person name="Grigoriev I.V."/>
            <person name="Hibbett D.S."/>
        </authorList>
    </citation>
    <scope>NUCLEOTIDE SEQUENCE [LARGE SCALE GENOMIC DNA]</scope>
    <source>
        <strain evidence="1 2">ATCC 11539</strain>
    </source>
</reference>
<dbReference type="eggNOG" id="ENOG502SYIZ">
    <property type="taxonomic scope" value="Eukaryota"/>
</dbReference>
<keyword evidence="2" id="KW-1185">Reference proteome</keyword>
<name>S7PS83_GLOTA</name>
<dbReference type="OMA" id="PAFCIED"/>